<feature type="transmembrane region" description="Helical" evidence="1">
    <location>
        <begin position="37"/>
        <end position="53"/>
    </location>
</feature>
<keyword evidence="1" id="KW-1133">Transmembrane helix</keyword>
<accession>A0A433RVS1</accession>
<dbReference type="RefSeq" id="WP_126990263.1">
    <property type="nucleotide sequence ID" value="NZ_JTFC01000026.1"/>
</dbReference>
<keyword evidence="1" id="KW-0472">Membrane</keyword>
<gene>
    <name evidence="2" type="ORF">QI30_07210</name>
</gene>
<dbReference type="Proteomes" id="UP000288623">
    <property type="component" value="Unassembled WGS sequence"/>
</dbReference>
<dbReference type="OrthoDB" id="2455614at2"/>
<dbReference type="AlphaFoldDB" id="A0A433RVS1"/>
<organism evidence="2 3">
    <name type="scientific">Candidatus Kurthia intestinigallinarum</name>
    <dbReference type="NCBI Taxonomy" id="1562256"/>
    <lineage>
        <taxon>Bacteria</taxon>
        <taxon>Bacillati</taxon>
        <taxon>Bacillota</taxon>
        <taxon>Bacilli</taxon>
        <taxon>Bacillales</taxon>
        <taxon>Caryophanaceae</taxon>
        <taxon>Kurthia</taxon>
    </lineage>
</organism>
<keyword evidence="3" id="KW-1185">Reference proteome</keyword>
<feature type="transmembrane region" description="Helical" evidence="1">
    <location>
        <begin position="65"/>
        <end position="85"/>
    </location>
</feature>
<evidence type="ECO:0000313" key="2">
    <source>
        <dbReference type="EMBL" id="RUS57359.1"/>
    </source>
</evidence>
<protein>
    <submittedName>
        <fullName evidence="2">Uncharacterized protein</fullName>
    </submittedName>
</protein>
<name>A0A433RVS1_9BACL</name>
<evidence type="ECO:0000256" key="1">
    <source>
        <dbReference type="SAM" id="Phobius"/>
    </source>
</evidence>
<proteinExistence type="predicted"/>
<keyword evidence="1" id="KW-0812">Transmembrane</keyword>
<reference evidence="2 3" key="1">
    <citation type="submission" date="2014-11" db="EMBL/GenBank/DDBJ databases">
        <title>Genome sequence and analysis of novel Kurthia sp.</title>
        <authorList>
            <person name="Lawson J.N."/>
            <person name="Gonzalez J.E."/>
            <person name="Rinauldi L."/>
            <person name="Xuan Z."/>
            <person name="Firman A."/>
            <person name="Shaddox L."/>
            <person name="Trudeau A."/>
            <person name="Shah S."/>
            <person name="Reiman D."/>
        </authorList>
    </citation>
    <scope>NUCLEOTIDE SEQUENCE [LARGE SCALE GENOMIC DNA]</scope>
    <source>
        <strain evidence="2 3">3B1D</strain>
    </source>
</reference>
<feature type="transmembrane region" description="Helical" evidence="1">
    <location>
        <begin position="91"/>
        <end position="108"/>
    </location>
</feature>
<sequence length="115" mass="13017">MNGNKLACFFLPAFTMLAVSAIALLGGFGDTVEDNGQFILFGLYLLYPVVFLYQGFVCALRGYPWLHPLIISVLAFFIMIFMLQLQTYTYIIYYVIAFAIGYLLTLGIRKMRGTN</sequence>
<comment type="caution">
    <text evidence="2">The sequence shown here is derived from an EMBL/GenBank/DDBJ whole genome shotgun (WGS) entry which is preliminary data.</text>
</comment>
<dbReference type="EMBL" id="JTFC01000026">
    <property type="protein sequence ID" value="RUS57359.1"/>
    <property type="molecule type" value="Genomic_DNA"/>
</dbReference>
<evidence type="ECO:0000313" key="3">
    <source>
        <dbReference type="Proteomes" id="UP000288623"/>
    </source>
</evidence>